<keyword evidence="3 14" id="KW-0645">Protease</keyword>
<feature type="transmembrane region" description="Helical" evidence="14">
    <location>
        <begin position="12"/>
        <end position="29"/>
    </location>
</feature>
<comment type="function">
    <text evidence="14">Acts as a processive, ATP-dependent zinc metallopeptidase for both cytoplasmic and membrane proteins. Plays a role in the quality control of integral membrane proteins.</text>
</comment>
<keyword evidence="12 14" id="KW-0472">Membrane</keyword>
<dbReference type="InterPro" id="IPR041569">
    <property type="entry name" value="AAA_lid_3"/>
</dbReference>
<dbReference type="RefSeq" id="WP_220194705.1">
    <property type="nucleotide sequence ID" value="NZ_BNJF01000001.1"/>
</dbReference>
<name>A0A8J3I358_9CHLR</name>
<feature type="binding site" evidence="14">
    <location>
        <position position="433"/>
    </location>
    <ligand>
        <name>Zn(2+)</name>
        <dbReference type="ChEBI" id="CHEBI:29105"/>
        <note>catalytic</note>
    </ligand>
</feature>
<dbReference type="PANTHER" id="PTHR23076">
    <property type="entry name" value="METALLOPROTEASE M41 FTSH"/>
    <property type="match status" value="1"/>
</dbReference>
<evidence type="ECO:0000256" key="15">
    <source>
        <dbReference type="RuleBase" id="RU003651"/>
    </source>
</evidence>
<comment type="caution">
    <text evidence="17">The sequence shown here is derived from an EMBL/GenBank/DDBJ whole genome shotgun (WGS) entry which is preliminary data.</text>
</comment>
<comment type="similarity">
    <text evidence="13 14">In the central section; belongs to the AAA ATPase family.</text>
</comment>
<dbReference type="SUPFAM" id="SSF52540">
    <property type="entry name" value="P-loop containing nucleoside triphosphate hydrolases"/>
    <property type="match status" value="1"/>
</dbReference>
<dbReference type="Proteomes" id="UP000612362">
    <property type="component" value="Unassembled WGS sequence"/>
</dbReference>
<dbReference type="GO" id="GO:0006508">
    <property type="term" value="P:proteolysis"/>
    <property type="evidence" value="ECO:0007669"/>
    <property type="project" value="UniProtKB-KW"/>
</dbReference>
<dbReference type="Gene3D" id="1.20.58.760">
    <property type="entry name" value="Peptidase M41"/>
    <property type="match status" value="1"/>
</dbReference>
<evidence type="ECO:0000256" key="5">
    <source>
        <dbReference type="ARBA" id="ARBA00022723"/>
    </source>
</evidence>
<feature type="binding site" evidence="14">
    <location>
        <position position="509"/>
    </location>
    <ligand>
        <name>Zn(2+)</name>
        <dbReference type="ChEBI" id="CHEBI:29105"/>
        <note>catalytic</note>
    </ligand>
</feature>
<gene>
    <name evidence="17" type="primary">ftsH_3</name>
    <name evidence="14" type="synonym">ftsH</name>
    <name evidence="17" type="ORF">KSX_35300</name>
</gene>
<evidence type="ECO:0000259" key="16">
    <source>
        <dbReference type="SMART" id="SM00382"/>
    </source>
</evidence>
<dbReference type="FunFam" id="3.40.50.300:FF:000001">
    <property type="entry name" value="ATP-dependent zinc metalloprotease FtsH"/>
    <property type="match status" value="1"/>
</dbReference>
<sequence length="651" mass="72028">MPGNKRWLKRGLFGFLAILVVLLLLFIFLRSQNNTEMVNISTILQHVKEDSNAEQTDTLVVANDTLTLTRGTKPDATRETASINSSFDATRVLKDNGIDYVNNTHLRLRYETPSPAWSWIGSFVGLIPFLILAVVLLLIVRQAQGSSSQAMSFSKSRARIFMGNRPSITFANVAGVEEAKQELQEIVEFLKYPEKFAALGARIPKGLLLVGPPGTGKTLISRAVAGEAGVPFFSISGSEFVEMFVGVGASRVRDLFEQAKRNSPCIVFVDEIDAVGRQRGAGLGGSHDEREQTLNQILVEMDGFDSNTNVIVIAATNRPDVLDPALLRPGRFDRRVVLDRPDIKGRVAILQVHAQGKPLDKQISLETLARQTPGFSGADLENMLNEAAILAARRNQRHISMSELEEATDRVVAGPARKSRIISEREKSITAYHEVGHALVARMLPNCDPVHKVSIVARGQAGGFTMLLPTEDRYLWSKPQFEDMLAYALGGHVAELLIFGSVTTGASNDIERITKIARSMVTEYGMSDLIGPLALGHKDELVFLGRDFGEQRNYSEQTAREIDEEVRRIIMVALDKAQNILKQNKTRLIMISERLIKEETLEGPLFESLFNQPIHDDQYDKPSILASLADKADVEVLTPGRREDYSNAPMN</sequence>
<dbReference type="FunFam" id="1.20.58.760:FF:000001">
    <property type="entry name" value="ATP-dependent zinc metalloprotease FtsH"/>
    <property type="match status" value="1"/>
</dbReference>
<dbReference type="HAMAP" id="MF_01458">
    <property type="entry name" value="FtsH"/>
    <property type="match status" value="1"/>
</dbReference>
<feature type="active site" evidence="14">
    <location>
        <position position="434"/>
    </location>
</feature>
<evidence type="ECO:0000256" key="4">
    <source>
        <dbReference type="ARBA" id="ARBA00022692"/>
    </source>
</evidence>
<evidence type="ECO:0000256" key="9">
    <source>
        <dbReference type="ARBA" id="ARBA00022840"/>
    </source>
</evidence>
<keyword evidence="10 14" id="KW-1133">Transmembrane helix</keyword>
<dbReference type="CDD" id="cd19501">
    <property type="entry name" value="RecA-like_FtsH"/>
    <property type="match status" value="1"/>
</dbReference>
<evidence type="ECO:0000256" key="6">
    <source>
        <dbReference type="ARBA" id="ARBA00022741"/>
    </source>
</evidence>
<keyword evidence="6 14" id="KW-0547">Nucleotide-binding</keyword>
<evidence type="ECO:0000256" key="11">
    <source>
        <dbReference type="ARBA" id="ARBA00023049"/>
    </source>
</evidence>
<dbReference type="GO" id="GO:0016887">
    <property type="term" value="F:ATP hydrolysis activity"/>
    <property type="evidence" value="ECO:0007669"/>
    <property type="project" value="UniProtKB-UniRule"/>
</dbReference>
<feature type="transmembrane region" description="Helical" evidence="14">
    <location>
        <begin position="116"/>
        <end position="140"/>
    </location>
</feature>
<keyword evidence="4 14" id="KW-0812">Transmembrane</keyword>
<comment type="cofactor">
    <cofactor evidence="14">
        <name>Zn(2+)</name>
        <dbReference type="ChEBI" id="CHEBI:29105"/>
    </cofactor>
    <text evidence="14">Binds 1 zinc ion per subunit.</text>
</comment>
<keyword evidence="8 14" id="KW-0862">Zinc</keyword>
<feature type="binding site" evidence="14">
    <location>
        <position position="437"/>
    </location>
    <ligand>
        <name>Zn(2+)</name>
        <dbReference type="ChEBI" id="CHEBI:29105"/>
        <note>catalytic</note>
    </ligand>
</feature>
<dbReference type="InterPro" id="IPR037219">
    <property type="entry name" value="Peptidase_M41-like"/>
</dbReference>
<keyword evidence="14" id="KW-1003">Cell membrane</keyword>
<dbReference type="GO" id="GO:0008270">
    <property type="term" value="F:zinc ion binding"/>
    <property type="evidence" value="ECO:0007669"/>
    <property type="project" value="UniProtKB-UniRule"/>
</dbReference>
<keyword evidence="5 14" id="KW-0479">Metal-binding</keyword>
<dbReference type="GO" id="GO:0004176">
    <property type="term" value="F:ATP-dependent peptidase activity"/>
    <property type="evidence" value="ECO:0007669"/>
    <property type="project" value="InterPro"/>
</dbReference>
<evidence type="ECO:0000256" key="14">
    <source>
        <dbReference type="HAMAP-Rule" id="MF_01458"/>
    </source>
</evidence>
<dbReference type="InterPro" id="IPR027417">
    <property type="entry name" value="P-loop_NTPase"/>
</dbReference>
<dbReference type="Gene3D" id="1.10.8.60">
    <property type="match status" value="1"/>
</dbReference>
<proteinExistence type="inferred from homology"/>
<evidence type="ECO:0000256" key="13">
    <source>
        <dbReference type="ARBA" id="ARBA00061570"/>
    </source>
</evidence>
<dbReference type="PROSITE" id="PS00674">
    <property type="entry name" value="AAA"/>
    <property type="match status" value="1"/>
</dbReference>
<dbReference type="GO" id="GO:0004222">
    <property type="term" value="F:metalloendopeptidase activity"/>
    <property type="evidence" value="ECO:0007669"/>
    <property type="project" value="InterPro"/>
</dbReference>
<dbReference type="Pfam" id="PF01434">
    <property type="entry name" value="Peptidase_M41"/>
    <property type="match status" value="1"/>
</dbReference>
<keyword evidence="7 14" id="KW-0378">Hydrolase</keyword>
<dbReference type="Pfam" id="PF00004">
    <property type="entry name" value="AAA"/>
    <property type="match status" value="1"/>
</dbReference>
<evidence type="ECO:0000256" key="7">
    <source>
        <dbReference type="ARBA" id="ARBA00022801"/>
    </source>
</evidence>
<dbReference type="EC" id="3.4.24.-" evidence="14"/>
<dbReference type="SMART" id="SM00382">
    <property type="entry name" value="AAA"/>
    <property type="match status" value="1"/>
</dbReference>
<comment type="similarity">
    <text evidence="15">Belongs to the AAA ATPase family.</text>
</comment>
<dbReference type="GO" id="GO:0005886">
    <property type="term" value="C:plasma membrane"/>
    <property type="evidence" value="ECO:0007669"/>
    <property type="project" value="UniProtKB-SubCell"/>
</dbReference>
<protein>
    <recommendedName>
        <fullName evidence="14">ATP-dependent zinc metalloprotease FtsH</fullName>
        <ecNumber evidence="14">3.4.24.-</ecNumber>
    </recommendedName>
</protein>
<dbReference type="EMBL" id="BNJF01000001">
    <property type="protein sequence ID" value="GHO45367.1"/>
    <property type="molecule type" value="Genomic_DNA"/>
</dbReference>
<dbReference type="InterPro" id="IPR003593">
    <property type="entry name" value="AAA+_ATPase"/>
</dbReference>
<dbReference type="GO" id="GO:0030163">
    <property type="term" value="P:protein catabolic process"/>
    <property type="evidence" value="ECO:0007669"/>
    <property type="project" value="UniProtKB-UniRule"/>
</dbReference>
<evidence type="ECO:0000313" key="18">
    <source>
        <dbReference type="Proteomes" id="UP000612362"/>
    </source>
</evidence>
<comment type="subcellular location">
    <subcellularLocation>
        <location evidence="14">Cell membrane</location>
        <topology evidence="14">Multi-pass membrane protein</topology>
        <orientation evidence="14">Cytoplasmic side</orientation>
    </subcellularLocation>
    <subcellularLocation>
        <location evidence="1">Membrane</location>
    </subcellularLocation>
</comment>
<comment type="subunit">
    <text evidence="14">Homohexamer.</text>
</comment>
<evidence type="ECO:0000256" key="8">
    <source>
        <dbReference type="ARBA" id="ARBA00022833"/>
    </source>
</evidence>
<dbReference type="InterPro" id="IPR005936">
    <property type="entry name" value="FtsH"/>
</dbReference>
<dbReference type="PANTHER" id="PTHR23076:SF97">
    <property type="entry name" value="ATP-DEPENDENT ZINC METALLOPROTEASE YME1L1"/>
    <property type="match status" value="1"/>
</dbReference>
<dbReference type="GO" id="GO:0005524">
    <property type="term" value="F:ATP binding"/>
    <property type="evidence" value="ECO:0007669"/>
    <property type="project" value="UniProtKB-UniRule"/>
</dbReference>
<organism evidence="17 18">
    <name type="scientific">Ktedonospora formicarum</name>
    <dbReference type="NCBI Taxonomy" id="2778364"/>
    <lineage>
        <taxon>Bacteria</taxon>
        <taxon>Bacillati</taxon>
        <taxon>Chloroflexota</taxon>
        <taxon>Ktedonobacteria</taxon>
        <taxon>Ktedonobacterales</taxon>
        <taxon>Ktedonobacteraceae</taxon>
        <taxon>Ktedonospora</taxon>
    </lineage>
</organism>
<reference evidence="17" key="1">
    <citation type="submission" date="2020-10" db="EMBL/GenBank/DDBJ databases">
        <title>Taxonomic study of unclassified bacteria belonging to the class Ktedonobacteria.</title>
        <authorList>
            <person name="Yabe S."/>
            <person name="Wang C.M."/>
            <person name="Zheng Y."/>
            <person name="Sakai Y."/>
            <person name="Cavaletti L."/>
            <person name="Monciardini P."/>
            <person name="Donadio S."/>
        </authorList>
    </citation>
    <scope>NUCLEOTIDE SEQUENCE</scope>
    <source>
        <strain evidence="17">SOSP1-1</strain>
    </source>
</reference>
<feature type="binding site" evidence="14">
    <location>
        <begin position="211"/>
        <end position="218"/>
    </location>
    <ligand>
        <name>ATP</name>
        <dbReference type="ChEBI" id="CHEBI:30616"/>
    </ligand>
</feature>
<comment type="similarity">
    <text evidence="2 14">In the C-terminal section; belongs to the peptidase M41 family.</text>
</comment>
<evidence type="ECO:0000256" key="3">
    <source>
        <dbReference type="ARBA" id="ARBA00022670"/>
    </source>
</evidence>
<evidence type="ECO:0000313" key="17">
    <source>
        <dbReference type="EMBL" id="GHO45367.1"/>
    </source>
</evidence>
<dbReference type="AlphaFoldDB" id="A0A8J3I358"/>
<evidence type="ECO:0000256" key="12">
    <source>
        <dbReference type="ARBA" id="ARBA00023136"/>
    </source>
</evidence>
<keyword evidence="11 14" id="KW-0482">Metalloprotease</keyword>
<dbReference type="InterPro" id="IPR003959">
    <property type="entry name" value="ATPase_AAA_core"/>
</dbReference>
<evidence type="ECO:0000256" key="1">
    <source>
        <dbReference type="ARBA" id="ARBA00004370"/>
    </source>
</evidence>
<dbReference type="InterPro" id="IPR000642">
    <property type="entry name" value="Peptidase_M41"/>
</dbReference>
<keyword evidence="9 14" id="KW-0067">ATP-binding</keyword>
<accession>A0A8J3I358</accession>
<evidence type="ECO:0000256" key="2">
    <source>
        <dbReference type="ARBA" id="ARBA00010044"/>
    </source>
</evidence>
<dbReference type="SUPFAM" id="SSF140990">
    <property type="entry name" value="FtsH protease domain-like"/>
    <property type="match status" value="1"/>
</dbReference>
<dbReference type="InterPro" id="IPR003960">
    <property type="entry name" value="ATPase_AAA_CS"/>
</dbReference>
<feature type="domain" description="AAA+ ATPase" evidence="16">
    <location>
        <begin position="203"/>
        <end position="342"/>
    </location>
</feature>
<evidence type="ECO:0000256" key="10">
    <source>
        <dbReference type="ARBA" id="ARBA00022989"/>
    </source>
</evidence>
<dbReference type="NCBIfam" id="TIGR01241">
    <property type="entry name" value="FtsH_fam"/>
    <property type="match status" value="1"/>
</dbReference>
<dbReference type="Pfam" id="PF17862">
    <property type="entry name" value="AAA_lid_3"/>
    <property type="match status" value="1"/>
</dbReference>
<dbReference type="FunFam" id="1.10.8.60:FF:000001">
    <property type="entry name" value="ATP-dependent zinc metalloprotease FtsH"/>
    <property type="match status" value="1"/>
</dbReference>
<keyword evidence="18" id="KW-1185">Reference proteome</keyword>
<dbReference type="Gene3D" id="3.40.50.300">
    <property type="entry name" value="P-loop containing nucleotide triphosphate hydrolases"/>
    <property type="match status" value="1"/>
</dbReference>